<dbReference type="Gene3D" id="3.30.1460.10">
    <property type="match status" value="1"/>
</dbReference>
<organism evidence="1 2">
    <name type="scientific">Roseimicrobium gellanilyticum</name>
    <dbReference type="NCBI Taxonomy" id="748857"/>
    <lineage>
        <taxon>Bacteria</taxon>
        <taxon>Pseudomonadati</taxon>
        <taxon>Verrucomicrobiota</taxon>
        <taxon>Verrucomicrobiia</taxon>
        <taxon>Verrucomicrobiales</taxon>
        <taxon>Verrucomicrobiaceae</taxon>
        <taxon>Roseimicrobium</taxon>
    </lineage>
</organism>
<comment type="caution">
    <text evidence="1">The sequence shown here is derived from an EMBL/GenBank/DDBJ whole genome shotgun (WGS) entry which is preliminary data.</text>
</comment>
<dbReference type="RefSeq" id="WP_147263430.1">
    <property type="nucleotide sequence ID" value="NZ_QNRR01000005.1"/>
</dbReference>
<evidence type="ECO:0000313" key="1">
    <source>
        <dbReference type="EMBL" id="RBP43711.1"/>
    </source>
</evidence>
<dbReference type="Pfam" id="PF05932">
    <property type="entry name" value="CesT"/>
    <property type="match status" value="1"/>
</dbReference>
<sequence length="156" mass="17190">MSEIRQHANDLLRLIQESLPMEGEAAIEWDESNQCCLTFDEDITVIITLNETAETIFMNWILGALPTAPGEVTSAMQELLEANHEWNHTEGGALGLDSETGLVTLSYRVDLPLEDAAVIQDIIARLYSVSSHWQKSLNLGYPDEAAASTRSAHVPP</sequence>
<accession>A0A366HNB0</accession>
<gene>
    <name evidence="1" type="ORF">DES53_105110</name>
</gene>
<name>A0A366HNB0_9BACT</name>
<dbReference type="EMBL" id="QNRR01000005">
    <property type="protein sequence ID" value="RBP43711.1"/>
    <property type="molecule type" value="Genomic_DNA"/>
</dbReference>
<protein>
    <submittedName>
        <fullName evidence="1">Tir chaperone family protein CesT</fullName>
    </submittedName>
</protein>
<dbReference type="SUPFAM" id="SSF69635">
    <property type="entry name" value="Type III secretory system chaperone-like"/>
    <property type="match status" value="1"/>
</dbReference>
<dbReference type="GO" id="GO:0030254">
    <property type="term" value="P:protein secretion by the type III secretion system"/>
    <property type="evidence" value="ECO:0007669"/>
    <property type="project" value="InterPro"/>
</dbReference>
<keyword evidence="2" id="KW-1185">Reference proteome</keyword>
<dbReference type="InterPro" id="IPR010261">
    <property type="entry name" value="Tir_chaperone"/>
</dbReference>
<evidence type="ECO:0000313" key="2">
    <source>
        <dbReference type="Proteomes" id="UP000253426"/>
    </source>
</evidence>
<dbReference type="OrthoDB" id="191593at2"/>
<dbReference type="Proteomes" id="UP000253426">
    <property type="component" value="Unassembled WGS sequence"/>
</dbReference>
<dbReference type="AlphaFoldDB" id="A0A366HNB0"/>
<reference evidence="1 2" key="1">
    <citation type="submission" date="2018-06" db="EMBL/GenBank/DDBJ databases">
        <title>Genomic Encyclopedia of Type Strains, Phase IV (KMG-IV): sequencing the most valuable type-strain genomes for metagenomic binning, comparative biology and taxonomic classification.</title>
        <authorList>
            <person name="Goeker M."/>
        </authorList>
    </citation>
    <scope>NUCLEOTIDE SEQUENCE [LARGE SCALE GENOMIC DNA]</scope>
    <source>
        <strain evidence="1 2">DSM 25532</strain>
    </source>
</reference>
<proteinExistence type="predicted"/>